<dbReference type="KEGG" id="lbk:LVISKB_0742"/>
<accession>M5ADF7</accession>
<dbReference type="EMBL" id="AP012167">
    <property type="protein sequence ID" value="BAN06377.1"/>
    <property type="molecule type" value="Genomic_DNA"/>
</dbReference>
<evidence type="ECO:0000313" key="2">
    <source>
        <dbReference type="Proteomes" id="UP000012042"/>
    </source>
</evidence>
<evidence type="ECO:0000313" key="1">
    <source>
        <dbReference type="EMBL" id="BAN06377.1"/>
    </source>
</evidence>
<gene>
    <name evidence="1" type="ORF">LVISKB_0742</name>
</gene>
<name>M5ADF7_LEVBR</name>
<reference evidence="1 2" key="1">
    <citation type="journal article" date="2013" name="PLoS ONE">
        <title>Genomic Analysis by Deep Sequencing of the Probiotic Lactobacillus brevis KB290 Harboring Nine Plasmids Reveals Genomic Stability.</title>
        <authorList>
            <person name="Fukao M."/>
            <person name="Oshima K."/>
            <person name="Morita H."/>
            <person name="Toh H."/>
            <person name="Suda W."/>
            <person name="Kim S.W."/>
            <person name="Suzuki S."/>
            <person name="Yakabe T."/>
            <person name="Hattori M."/>
            <person name="Yajima N."/>
        </authorList>
    </citation>
    <scope>NUCLEOTIDE SEQUENCE [LARGE SCALE GENOMIC DNA]</scope>
    <source>
        <strain evidence="1 2">KB290</strain>
    </source>
</reference>
<sequence>MASTGCARKNHFVCFFHCLFYAKYWKEAMIFMDDTLNTQQIASKLLPELQAGKNYIEDAQKIGDELISVCELLIPTVRRKSVGSNYAALTNSKLQDALNDRDTMLYEVANIFELFLDKSMDLDSSMGHSLATVAKSIDILTTDREANHE</sequence>
<dbReference type="PATRIC" id="fig|1001583.3.peg.732"/>
<dbReference type="AlphaFoldDB" id="M5ADF7"/>
<protein>
    <submittedName>
        <fullName evidence="1">Uncharacterized protein</fullName>
    </submittedName>
</protein>
<proteinExistence type="predicted"/>
<dbReference type="Proteomes" id="UP000012042">
    <property type="component" value="Chromosome"/>
</dbReference>
<dbReference type="HOGENOM" id="CLU_1747290_0_0_9"/>
<organism evidence="1 2">
    <name type="scientific">Levilactobacillus brevis KB290</name>
    <dbReference type="NCBI Taxonomy" id="1001583"/>
    <lineage>
        <taxon>Bacteria</taxon>
        <taxon>Bacillati</taxon>
        <taxon>Bacillota</taxon>
        <taxon>Bacilli</taxon>
        <taxon>Lactobacillales</taxon>
        <taxon>Lactobacillaceae</taxon>
        <taxon>Levilactobacillus</taxon>
    </lineage>
</organism>